<accession>A0A2M6WHK7</accession>
<organism evidence="1 2">
    <name type="scientific">Candidatus Harrisonbacteria bacterium CG10_big_fil_rev_8_21_14_0_10_42_17</name>
    <dbReference type="NCBI Taxonomy" id="1974584"/>
    <lineage>
        <taxon>Bacteria</taxon>
        <taxon>Candidatus Harrisoniibacteriota</taxon>
    </lineage>
</organism>
<comment type="caution">
    <text evidence="1">The sequence shown here is derived from an EMBL/GenBank/DDBJ whole genome shotgun (WGS) entry which is preliminary data.</text>
</comment>
<gene>
    <name evidence="1" type="ORF">COU08_03110</name>
</gene>
<reference evidence="2" key="1">
    <citation type="submission" date="2017-09" db="EMBL/GenBank/DDBJ databases">
        <title>Depth-based differentiation of microbial function through sediment-hosted aquifers and enrichment of novel symbionts in the deep terrestrial subsurface.</title>
        <authorList>
            <person name="Probst A.J."/>
            <person name="Ladd B."/>
            <person name="Jarett J.K."/>
            <person name="Geller-Mcgrath D.E."/>
            <person name="Sieber C.M.K."/>
            <person name="Emerson J.B."/>
            <person name="Anantharaman K."/>
            <person name="Thomas B.C."/>
            <person name="Malmstrom R."/>
            <person name="Stieglmeier M."/>
            <person name="Klingl A."/>
            <person name="Woyke T."/>
            <person name="Ryan C.M."/>
            <person name="Banfield J.F."/>
        </authorList>
    </citation>
    <scope>NUCLEOTIDE SEQUENCE [LARGE SCALE GENOMIC DNA]</scope>
</reference>
<evidence type="ECO:0000313" key="2">
    <source>
        <dbReference type="Proteomes" id="UP000228635"/>
    </source>
</evidence>
<evidence type="ECO:0000313" key="1">
    <source>
        <dbReference type="EMBL" id="PIT92275.1"/>
    </source>
</evidence>
<dbReference type="Proteomes" id="UP000228635">
    <property type="component" value="Unassembled WGS sequence"/>
</dbReference>
<dbReference type="AlphaFoldDB" id="A0A2M6WHK7"/>
<sequence>MIAALPAADQLEKKREKPYPFGLRIYYVQTFSTNQNYEYFDITSQKTRSVDGDSGSNLLGLLVNRDRQKYTPGAINGRGKSHRTAKKDPYYHVFVFTEAAGYQLFYYGPELWNRDFNVPSLDQQPEIYREIMLWRYKVRIDHFLIRKGTTWHHVVIRTPLYELTEEHSKPSSEEGSRIKESEKMIDDIIKSFSLRGR</sequence>
<protein>
    <submittedName>
        <fullName evidence="1">Uncharacterized protein</fullName>
    </submittedName>
</protein>
<proteinExistence type="predicted"/>
<dbReference type="EMBL" id="PFBA01000027">
    <property type="protein sequence ID" value="PIT92275.1"/>
    <property type="molecule type" value="Genomic_DNA"/>
</dbReference>
<name>A0A2M6WHK7_9BACT</name>